<keyword evidence="2" id="KW-1185">Reference proteome</keyword>
<proteinExistence type="predicted"/>
<organism evidence="1 2">
    <name type="scientific">Arabidopsis thaliana x Arabidopsis arenosa</name>
    <dbReference type="NCBI Taxonomy" id="1240361"/>
    <lineage>
        <taxon>Eukaryota</taxon>
        <taxon>Viridiplantae</taxon>
        <taxon>Streptophyta</taxon>
        <taxon>Embryophyta</taxon>
        <taxon>Tracheophyta</taxon>
        <taxon>Spermatophyta</taxon>
        <taxon>Magnoliopsida</taxon>
        <taxon>eudicotyledons</taxon>
        <taxon>Gunneridae</taxon>
        <taxon>Pentapetalae</taxon>
        <taxon>rosids</taxon>
        <taxon>malvids</taxon>
        <taxon>Brassicales</taxon>
        <taxon>Brassicaceae</taxon>
        <taxon>Camelineae</taxon>
        <taxon>Arabidopsis</taxon>
    </lineage>
</organism>
<dbReference type="AlphaFoldDB" id="A0A8T1ZLB4"/>
<protein>
    <submittedName>
        <fullName evidence="1">Uncharacterized protein</fullName>
    </submittedName>
</protein>
<dbReference type="PANTHER" id="PTHR31267:SF2">
    <property type="entry name" value="EXPRESSED PROTEIN"/>
    <property type="match status" value="1"/>
</dbReference>
<dbReference type="PANTHER" id="PTHR31267">
    <property type="entry name" value="DENTIN SIALOPHOSPHOPROTEIN-LIKE PROTEIN"/>
    <property type="match status" value="1"/>
</dbReference>
<comment type="caution">
    <text evidence="1">The sequence shown here is derived from an EMBL/GenBank/DDBJ whole genome shotgun (WGS) entry which is preliminary data.</text>
</comment>
<name>A0A8T1ZLB4_9BRAS</name>
<dbReference type="EMBL" id="JAEFBK010000010">
    <property type="protein sequence ID" value="KAG7559255.1"/>
    <property type="molecule type" value="Genomic_DNA"/>
</dbReference>
<dbReference type="Proteomes" id="UP000694240">
    <property type="component" value="Chromosome 10"/>
</dbReference>
<evidence type="ECO:0000313" key="2">
    <source>
        <dbReference type="Proteomes" id="UP000694240"/>
    </source>
</evidence>
<gene>
    <name evidence="1" type="ORF">ISN45_Aa05g008530</name>
</gene>
<sequence>MQGIYNYTWKSNSGMTKSNTLNQTMVASRPKKRKSSIFLQSPWHKVYLQGSELCHSIRIAEQEWGLATNTLSEKVDTNEAISPSKRRLALSTHLMQQLLQPAPAFVFLGENAALNYEIVLYFVSRITLADSCSLKCHSNLNKSINLERTTSILDIIFEIQDLERFSVINHLGKFHNRAKTITRPIPQRYVVGIQMPMKLPEPLYCLPL</sequence>
<evidence type="ECO:0000313" key="1">
    <source>
        <dbReference type="EMBL" id="KAG7559255.1"/>
    </source>
</evidence>
<accession>A0A8T1ZLB4</accession>
<reference evidence="1 2" key="1">
    <citation type="submission" date="2020-12" db="EMBL/GenBank/DDBJ databases">
        <title>Concerted genomic and epigenomic changes stabilize Arabidopsis allopolyploids.</title>
        <authorList>
            <person name="Chen Z."/>
        </authorList>
    </citation>
    <scope>NUCLEOTIDE SEQUENCE [LARGE SCALE GENOMIC DNA]</scope>
    <source>
        <strain evidence="1">Allo738</strain>
        <tissue evidence="1">Leaf</tissue>
    </source>
</reference>